<keyword evidence="1" id="KW-0175">Coiled coil</keyword>
<dbReference type="InterPro" id="IPR029343">
    <property type="entry name" value="CCDC14"/>
</dbReference>
<name>A0ABQ7SV89_PHRPL</name>
<proteinExistence type="predicted"/>
<dbReference type="EMBL" id="JAIPUX010003289">
    <property type="protein sequence ID" value="KAH0621310.1"/>
    <property type="molecule type" value="Genomic_DNA"/>
</dbReference>
<feature type="region of interest" description="Disordered" evidence="2">
    <location>
        <begin position="725"/>
        <end position="746"/>
    </location>
</feature>
<evidence type="ECO:0008006" key="5">
    <source>
        <dbReference type="Google" id="ProtNLM"/>
    </source>
</evidence>
<reference evidence="3 4" key="1">
    <citation type="journal article" date="2022" name="Gigascience">
        <title>A chromosome-level genome assembly and annotation of the desert horned lizard, Phrynosoma platyrhinos, provides insight into chromosomal rearrangements among reptiles.</title>
        <authorList>
            <person name="Koochekian N."/>
            <person name="Ascanio A."/>
            <person name="Farleigh K."/>
            <person name="Card D.C."/>
            <person name="Schield D.R."/>
            <person name="Castoe T.A."/>
            <person name="Jezkova T."/>
        </authorList>
    </citation>
    <scope>NUCLEOTIDE SEQUENCE [LARGE SCALE GENOMIC DNA]</scope>
    <source>
        <strain evidence="3">NK-2021</strain>
    </source>
</reference>
<feature type="compositionally biased region" description="Acidic residues" evidence="2">
    <location>
        <begin position="369"/>
        <end position="383"/>
    </location>
</feature>
<organism evidence="3 4">
    <name type="scientific">Phrynosoma platyrhinos</name>
    <name type="common">Desert horned lizard</name>
    <dbReference type="NCBI Taxonomy" id="52577"/>
    <lineage>
        <taxon>Eukaryota</taxon>
        <taxon>Metazoa</taxon>
        <taxon>Chordata</taxon>
        <taxon>Craniata</taxon>
        <taxon>Vertebrata</taxon>
        <taxon>Euteleostomi</taxon>
        <taxon>Lepidosauria</taxon>
        <taxon>Squamata</taxon>
        <taxon>Bifurcata</taxon>
        <taxon>Unidentata</taxon>
        <taxon>Episquamata</taxon>
        <taxon>Toxicofera</taxon>
        <taxon>Iguania</taxon>
        <taxon>Phrynosomatidae</taxon>
        <taxon>Phrynosomatinae</taxon>
        <taxon>Phrynosoma</taxon>
    </lineage>
</organism>
<keyword evidence="4" id="KW-1185">Reference proteome</keyword>
<dbReference type="Pfam" id="PF15254">
    <property type="entry name" value="CCDC14"/>
    <property type="match status" value="2"/>
</dbReference>
<feature type="region of interest" description="Disordered" evidence="2">
    <location>
        <begin position="1"/>
        <end position="32"/>
    </location>
</feature>
<gene>
    <name evidence="3" type="ORF">JD844_022455</name>
</gene>
<evidence type="ECO:0000313" key="3">
    <source>
        <dbReference type="EMBL" id="KAH0621310.1"/>
    </source>
</evidence>
<dbReference type="Proteomes" id="UP000826234">
    <property type="component" value="Unassembled WGS sequence"/>
</dbReference>
<protein>
    <recommendedName>
        <fullName evidence="5">Coiled-coil domain-containing protein 14</fullName>
    </recommendedName>
</protein>
<evidence type="ECO:0000256" key="2">
    <source>
        <dbReference type="SAM" id="MobiDB-lite"/>
    </source>
</evidence>
<feature type="region of interest" description="Disordered" evidence="2">
    <location>
        <begin position="364"/>
        <end position="383"/>
    </location>
</feature>
<dbReference type="PANTHER" id="PTHR22367">
    <property type="entry name" value="COILED-COIL DOMAIN-CONTAINING PROTEIN 14"/>
    <property type="match status" value="1"/>
</dbReference>
<evidence type="ECO:0000313" key="4">
    <source>
        <dbReference type="Proteomes" id="UP000826234"/>
    </source>
</evidence>
<feature type="coiled-coil region" evidence="1">
    <location>
        <begin position="438"/>
        <end position="578"/>
    </location>
</feature>
<accession>A0ABQ7SV89</accession>
<dbReference type="PANTHER" id="PTHR22367:SF2">
    <property type="entry name" value="COILED-COIL DOMAIN-CONTAINING PROTEIN 14"/>
    <property type="match status" value="1"/>
</dbReference>
<evidence type="ECO:0000256" key="1">
    <source>
        <dbReference type="SAM" id="Coils"/>
    </source>
</evidence>
<comment type="caution">
    <text evidence="3">The sequence shown here is derived from an EMBL/GenBank/DDBJ whole genome shotgun (WGS) entry which is preliminary data.</text>
</comment>
<sequence>MAPPGSLRNPPKVLSSGRLTGSNKLTGGKKQVGLRKVAHSDVDCGYSLYSTDSEDQVATIHHGLDRCAALLKDILQNDSEGKETVCRKAGKAAVVRTSGRPLLSKVSGLKKRGPKKKPLSTNVHKEIVPALTRKTASGSVNAVGKEAAPVNTEQTLTGQAVCIPCTQHSPVVHQKLCEQIQTQMSLMNMQLPQKSNDIPEAPLSIIPENVTHQPVTAFNSRLPSSTPALSPQHAVNPTVVQPGVSINNCGQCASQKGPVLLPTTFSDSTSTPQVQPTASCPHIIPSAVSDPVPSTVPALLPSREALSEQGNQEQWFKEADLIKCIQAHLAVLQAHEKNNGKANEKFQDIEKCQDIDQIQSKPFSVREEDTAEEYSESIPSEEEDLDGIDMAPVRDTGCQTSFDMEVLKPKNPSLQKTAQKMKTLKYLLGELKTLLTDHDDSEIRLRILNQQLKDQKRTEKECNLDSNFEFLSLRCLNVTLQAQLSESVKSIESLQNKNEELIKILESQKEENKRLTRIIHEREQELLEKRQQYDTESTKLKLEADEMLTNMKHFQYRLEAAEKENQVLDITLRQRNAEVNRLRELTRALQGSMSKLLADLTVDTAAPKHERSLSKAVLEFHEKQLQPDAYPLSDSIMNYLKKLETDPVMINAEALLSKTEMKEPNQADDIRAANYSSQKSPVVEEEIVDPRNVFTFLKPDVEGASNSSILVEGPGMDETIYIPLSSNPSQKPATAAERRVETQQQVPPKLDCDLVDSKQTNRFGLMGNRIVSDKFNSSYCPNKSVENKAETSGRTAVVEGKRFQMQPKETTSGAAKVISDNPDRLHPDKFLYVPISHQKENMHSKDTGISAPDSSFSTFDWMSGKSEWTVSSFSTFTSRDEEDFKNGLAALDANIARLQKTLQNSLKKTATP</sequence>